<feature type="transmembrane region" description="Helical" evidence="2">
    <location>
        <begin position="31"/>
        <end position="49"/>
    </location>
</feature>
<organism evidence="3 4">
    <name type="scientific">Desulfuromusa kysingii</name>
    <dbReference type="NCBI Taxonomy" id="37625"/>
    <lineage>
        <taxon>Bacteria</taxon>
        <taxon>Pseudomonadati</taxon>
        <taxon>Thermodesulfobacteriota</taxon>
        <taxon>Desulfuromonadia</taxon>
        <taxon>Desulfuromonadales</taxon>
        <taxon>Geopsychrobacteraceae</taxon>
        <taxon>Desulfuromusa</taxon>
    </lineage>
</organism>
<feature type="region of interest" description="Disordered" evidence="1">
    <location>
        <begin position="53"/>
        <end position="72"/>
    </location>
</feature>
<keyword evidence="2" id="KW-0812">Transmembrane</keyword>
<keyword evidence="4" id="KW-1185">Reference proteome</keyword>
<keyword evidence="2" id="KW-0472">Membrane</keyword>
<name>A0A1H3XD13_9BACT</name>
<feature type="transmembrane region" description="Helical" evidence="2">
    <location>
        <begin position="81"/>
        <end position="99"/>
    </location>
</feature>
<evidence type="ECO:0000313" key="4">
    <source>
        <dbReference type="Proteomes" id="UP000199409"/>
    </source>
</evidence>
<feature type="compositionally biased region" description="Basic and acidic residues" evidence="1">
    <location>
        <begin position="57"/>
        <end position="70"/>
    </location>
</feature>
<evidence type="ECO:0000313" key="3">
    <source>
        <dbReference type="EMBL" id="SDZ97286.1"/>
    </source>
</evidence>
<reference evidence="3 4" key="1">
    <citation type="submission" date="2016-10" db="EMBL/GenBank/DDBJ databases">
        <authorList>
            <person name="de Groot N.N."/>
        </authorList>
    </citation>
    <scope>NUCLEOTIDE SEQUENCE [LARGE SCALE GENOMIC DNA]</scope>
    <source>
        <strain evidence="3 4">DSM 7343</strain>
    </source>
</reference>
<sequence length="113" mass="12679">MKLSQQMTFLGLAALIYYAVLLATGVVSTEVMPQFLVSAFIFLSSGRLIRNGARKRSREDLDPDAEKKQSPEPNWALRTQILNWVMAAFIICALGIWIMKPVGVSFLELLSFK</sequence>
<evidence type="ECO:0000256" key="2">
    <source>
        <dbReference type="SAM" id="Phobius"/>
    </source>
</evidence>
<proteinExistence type="predicted"/>
<accession>A0A1H3XD13</accession>
<gene>
    <name evidence="3" type="ORF">SAMN05660420_00923</name>
</gene>
<protein>
    <submittedName>
        <fullName evidence="3">Uncharacterized protein</fullName>
    </submittedName>
</protein>
<evidence type="ECO:0000256" key="1">
    <source>
        <dbReference type="SAM" id="MobiDB-lite"/>
    </source>
</evidence>
<keyword evidence="2" id="KW-1133">Transmembrane helix</keyword>
<dbReference type="RefSeq" id="WP_092345178.1">
    <property type="nucleotide sequence ID" value="NZ_FNQN01000002.1"/>
</dbReference>
<dbReference type="OrthoDB" id="5405774at2"/>
<dbReference type="EMBL" id="FNQN01000002">
    <property type="protein sequence ID" value="SDZ97286.1"/>
    <property type="molecule type" value="Genomic_DNA"/>
</dbReference>
<dbReference type="AlphaFoldDB" id="A0A1H3XD13"/>
<feature type="transmembrane region" description="Helical" evidence="2">
    <location>
        <begin position="7"/>
        <end position="25"/>
    </location>
</feature>
<dbReference type="Proteomes" id="UP000199409">
    <property type="component" value="Unassembled WGS sequence"/>
</dbReference>